<evidence type="ECO:0000256" key="4">
    <source>
        <dbReference type="ARBA" id="ARBA00022729"/>
    </source>
</evidence>
<feature type="compositionally biased region" description="Polar residues" evidence="5">
    <location>
        <begin position="1016"/>
        <end position="1027"/>
    </location>
</feature>
<dbReference type="PANTHER" id="PTHR36108:SF13">
    <property type="entry name" value="COLOSSIN-B-RELATED"/>
    <property type="match status" value="1"/>
</dbReference>
<dbReference type="SUPFAM" id="SSF117074">
    <property type="entry name" value="Hypothetical protein PA1324"/>
    <property type="match status" value="1"/>
</dbReference>
<keyword evidence="3" id="KW-0964">Secreted</keyword>
<evidence type="ECO:0000313" key="8">
    <source>
        <dbReference type="EMBL" id="GHD08556.1"/>
    </source>
</evidence>
<dbReference type="InterPro" id="IPR033764">
    <property type="entry name" value="Sdr_B"/>
</dbReference>
<organism evidence="8 9">
    <name type="scientific">Streptomyces finlayi</name>
    <dbReference type="NCBI Taxonomy" id="67296"/>
    <lineage>
        <taxon>Bacteria</taxon>
        <taxon>Bacillati</taxon>
        <taxon>Actinomycetota</taxon>
        <taxon>Actinomycetes</taxon>
        <taxon>Kitasatosporales</taxon>
        <taxon>Streptomycetaceae</taxon>
        <taxon>Streptomyces</taxon>
    </lineage>
</organism>
<feature type="compositionally biased region" description="Basic and acidic residues" evidence="5">
    <location>
        <begin position="1028"/>
        <end position="1037"/>
    </location>
</feature>
<feature type="region of interest" description="Disordered" evidence="5">
    <location>
        <begin position="1001"/>
        <end position="1037"/>
    </location>
</feature>
<dbReference type="AlphaFoldDB" id="A0A919CD43"/>
<evidence type="ECO:0008006" key="10">
    <source>
        <dbReference type="Google" id="ProtNLM"/>
    </source>
</evidence>
<dbReference type="Proteomes" id="UP000638353">
    <property type="component" value="Unassembled WGS sequence"/>
</dbReference>
<evidence type="ECO:0000259" key="7">
    <source>
        <dbReference type="Pfam" id="PF17802"/>
    </source>
</evidence>
<accession>A0A919CD43</accession>
<feature type="domain" description="SD-repeat containing protein B" evidence="6">
    <location>
        <begin position="568"/>
        <end position="698"/>
    </location>
</feature>
<feature type="domain" description="SpaA-like prealbumin fold" evidence="7">
    <location>
        <begin position="811"/>
        <end position="890"/>
    </location>
</feature>
<feature type="domain" description="SpaA-like prealbumin fold" evidence="7">
    <location>
        <begin position="925"/>
        <end position="1028"/>
    </location>
</feature>
<dbReference type="EMBL" id="BMVC01000014">
    <property type="protein sequence ID" value="GHD08556.1"/>
    <property type="molecule type" value="Genomic_DNA"/>
</dbReference>
<dbReference type="PANTHER" id="PTHR36108">
    <property type="entry name" value="COLOSSIN-B-RELATED"/>
    <property type="match status" value="1"/>
</dbReference>
<reference evidence="8" key="2">
    <citation type="submission" date="2020-09" db="EMBL/GenBank/DDBJ databases">
        <authorList>
            <person name="Sun Q."/>
            <person name="Ohkuma M."/>
        </authorList>
    </citation>
    <scope>NUCLEOTIDE SEQUENCE</scope>
    <source>
        <strain evidence="8">JCM 4637</strain>
    </source>
</reference>
<evidence type="ECO:0000256" key="3">
    <source>
        <dbReference type="ARBA" id="ARBA00022525"/>
    </source>
</evidence>
<dbReference type="Pfam" id="PF17802">
    <property type="entry name" value="SpaA"/>
    <property type="match status" value="3"/>
</dbReference>
<dbReference type="Pfam" id="PF17210">
    <property type="entry name" value="SdrD_B"/>
    <property type="match status" value="1"/>
</dbReference>
<reference evidence="8" key="1">
    <citation type="journal article" date="2014" name="Int. J. Syst. Evol. Microbiol.">
        <title>Complete genome sequence of Corynebacterium casei LMG S-19264T (=DSM 44701T), isolated from a smear-ripened cheese.</title>
        <authorList>
            <consortium name="US DOE Joint Genome Institute (JGI-PGF)"/>
            <person name="Walter F."/>
            <person name="Albersmeier A."/>
            <person name="Kalinowski J."/>
            <person name="Ruckert C."/>
        </authorList>
    </citation>
    <scope>NUCLEOTIDE SEQUENCE</scope>
    <source>
        <strain evidence="8">JCM 4637</strain>
    </source>
</reference>
<comment type="similarity">
    <text evidence="2">Belongs to the serine-aspartate repeat-containing protein (SDr) family.</text>
</comment>
<dbReference type="Gene3D" id="2.60.40.10">
    <property type="entry name" value="Immunoglobulins"/>
    <property type="match status" value="5"/>
</dbReference>
<feature type="domain" description="SpaA-like prealbumin fold" evidence="7">
    <location>
        <begin position="703"/>
        <end position="783"/>
    </location>
</feature>
<evidence type="ECO:0000256" key="1">
    <source>
        <dbReference type="ARBA" id="ARBA00004613"/>
    </source>
</evidence>
<evidence type="ECO:0000256" key="5">
    <source>
        <dbReference type="SAM" id="MobiDB-lite"/>
    </source>
</evidence>
<dbReference type="SUPFAM" id="SSF63825">
    <property type="entry name" value="YWTD domain"/>
    <property type="match status" value="1"/>
</dbReference>
<evidence type="ECO:0000256" key="2">
    <source>
        <dbReference type="ARBA" id="ARBA00007257"/>
    </source>
</evidence>
<name>A0A919CD43_9ACTN</name>
<sequence>MKVRVVREVNANGTWDRVLEPALNQVEVRLTDDAGNTVTARTGADGVAEFTPATTALKGGKYRAQVINPKPGVLFSAFADHEGGLLKGDVNALTSTEEFVDVSGGQNVEFTTAFWNPGDYCQKNADLVTACIGKDSSDGPEADTRRTLVSFPYNARGNNNQTTDMATKGDTGALYGIGWSKQKKWVFSGAFARRASKFGPEGPGAIYLSDRANGNALSLFTKVPNVGTTAHDMATDMDLSFSPRVTKESLGDVEVSEDGKDLYVVNLNDRKLYRYDATQKTADAPKASYAIPDPGCASADDWRPFGLGVQDGTVYVGGVCSAESTQNKADMRAVVQTFDAAAGTFTGVVMDQKLDYPRGIADNLPANCKGPAWYPWADGYRDQQDGKNCTTRYAYPQPILGDVVVDTDGDLILGFRDRHADQTGQGLRTKIGGGLADPSSGGDLNRACKGPDGKFVLDGNGGCTNNGTPQNNGGQPANVLEYYPGEWRTVWHLESAFSGIALSKVEDTVATSGIDVIDTTYNSGTMHVNRDGSKPSPNAQGGNILNTAFGKGGAMADLEVLCDEAPIQIGNRVWYDVDKDGIQDPGEKPVPGATVNLYDANGNKVATTVTTSRGEYYFDNSNVPGGLKFRTQYTIKIDNPADYEDGGPLFRWAVTKNDAGDNDFIDSDGKVPPGGKYPEHTITTGDAGQDNHTYDFGYNQPDGKVRIVKTDAATGRPLAGAKFQLWRESNSQDGLQMDGDTPDTKVGAVCTTDERGLCTSDNVPLGAYYWQETEAPDGYRPPAQPVFGPLVLDFDNYTRGAEAKATNQPDGKVRVLKTDAATGRPLAGAKFQLWRESNSQDGLQMDGDTPDTKVGAVCTTDGRGACTSENVPLGTYYWQETEAPQGYQPPANPVFGPFVLDLGNVTQGAEVKAANVPYQDEPVKGEITIVKKDAKTGRLVPGAVFQLWEETNGTPGLQRTGARADSLADPGCATDAQGRCRYEKLDEGAYYLYETAVPDGYQLPANRTSGPHRISKNSLSVTVTLKNQPKEEEKKKK</sequence>
<protein>
    <recommendedName>
        <fullName evidence="10">SD-repeat containing protein B domain-containing protein</fullName>
    </recommendedName>
</protein>
<dbReference type="InterPro" id="IPR041033">
    <property type="entry name" value="SpaA_PFL_dom_1"/>
</dbReference>
<keyword evidence="4" id="KW-0732">Signal</keyword>
<evidence type="ECO:0000259" key="6">
    <source>
        <dbReference type="Pfam" id="PF17210"/>
    </source>
</evidence>
<dbReference type="InterPro" id="IPR013783">
    <property type="entry name" value="Ig-like_fold"/>
</dbReference>
<evidence type="ECO:0000313" key="9">
    <source>
        <dbReference type="Proteomes" id="UP000638353"/>
    </source>
</evidence>
<comment type="caution">
    <text evidence="8">The sequence shown here is derived from an EMBL/GenBank/DDBJ whole genome shotgun (WGS) entry which is preliminary data.</text>
</comment>
<dbReference type="GO" id="GO:0005975">
    <property type="term" value="P:carbohydrate metabolic process"/>
    <property type="evidence" value="ECO:0007669"/>
    <property type="project" value="UniProtKB-ARBA"/>
</dbReference>
<proteinExistence type="inferred from homology"/>
<dbReference type="GO" id="GO:0005576">
    <property type="term" value="C:extracellular region"/>
    <property type="evidence" value="ECO:0007669"/>
    <property type="project" value="UniProtKB-SubCell"/>
</dbReference>
<comment type="subcellular location">
    <subcellularLocation>
        <location evidence="1">Secreted</location>
    </subcellularLocation>
</comment>
<gene>
    <name evidence="8" type="ORF">GCM10010334_61980</name>
</gene>